<dbReference type="SUPFAM" id="SSF50346">
    <property type="entry name" value="PRC-barrel domain"/>
    <property type="match status" value="1"/>
</dbReference>
<proteinExistence type="predicted"/>
<sequence length="131" mass="14169">MRRILIAIAATALLAGTAVAQTAVTTTTETFVTAKPTDVLSNNLIGLNVTNQANETIGEIKDLILSQGDLSGYIVSVGGFLGLGERYVIVRPSAVKVSYAENDNKWHAVMNATKDQLKSAPEFKYEGRWKR</sequence>
<protein>
    <submittedName>
        <fullName evidence="3">Photosystem reaction center subunit H</fullName>
    </submittedName>
</protein>
<name>A0A1B2EQZ6_9HYPH</name>
<keyword evidence="3" id="KW-0614">Plasmid</keyword>
<evidence type="ECO:0000256" key="1">
    <source>
        <dbReference type="SAM" id="SignalP"/>
    </source>
</evidence>
<dbReference type="RefSeq" id="WP_099513525.1">
    <property type="nucleotide sequence ID" value="NZ_CP016617.1"/>
</dbReference>
<feature type="domain" description="PRC-barrel" evidence="2">
    <location>
        <begin position="39"/>
        <end position="98"/>
    </location>
</feature>
<dbReference type="PANTHER" id="PTHR36505:SF1">
    <property type="entry name" value="BLR1072 PROTEIN"/>
    <property type="match status" value="1"/>
</dbReference>
<dbReference type="OrthoDB" id="7818259at2"/>
<dbReference type="EMBL" id="CP016617">
    <property type="protein sequence ID" value="ANY82414.1"/>
    <property type="molecule type" value="Genomic_DNA"/>
</dbReference>
<feature type="signal peptide" evidence="1">
    <location>
        <begin position="1"/>
        <end position="20"/>
    </location>
</feature>
<accession>A0A1B2EQZ6</accession>
<dbReference type="Pfam" id="PF05239">
    <property type="entry name" value="PRC"/>
    <property type="match status" value="1"/>
</dbReference>
<feature type="chain" id="PRO_5008536205" evidence="1">
    <location>
        <begin position="21"/>
        <end position="131"/>
    </location>
</feature>
<evidence type="ECO:0000259" key="2">
    <source>
        <dbReference type="Pfam" id="PF05239"/>
    </source>
</evidence>
<evidence type="ECO:0000313" key="3">
    <source>
        <dbReference type="EMBL" id="ANY82414.1"/>
    </source>
</evidence>
<geneLocation type="plasmid" evidence="3">
    <name>unnamed1</name>
</geneLocation>
<keyword evidence="1" id="KW-0732">Signal</keyword>
<dbReference type="KEGG" id="moc:BB934_29380"/>
<reference evidence="3" key="1">
    <citation type="submission" date="2016-07" db="EMBL/GenBank/DDBJ databases">
        <title>Microvirga ossetica sp. nov. a new species of rhizobia isolated from root nodules of the legume species Vicia alpestris Steven originated from North Ossetia region in the Caucasus.</title>
        <authorList>
            <person name="Safronova V.I."/>
            <person name="Kuznetsova I.G."/>
            <person name="Sazanova A.L."/>
            <person name="Belimov A."/>
            <person name="Andronov E."/>
            <person name="Osledkin Y.S."/>
            <person name="Onishchuk O.P."/>
            <person name="Kurchak O.N."/>
            <person name="Shaposhnikov A.I."/>
            <person name="Willems A."/>
            <person name="Tikhonovich I.A."/>
        </authorList>
    </citation>
    <scope>NUCLEOTIDE SEQUENCE [LARGE SCALE GENOMIC DNA]</scope>
    <source>
        <strain evidence="3">V5/3M</strain>
        <plasmid evidence="3">unnamed1</plasmid>
    </source>
</reference>
<dbReference type="InterPro" id="IPR027275">
    <property type="entry name" value="PRC-brl_dom"/>
</dbReference>
<dbReference type="PANTHER" id="PTHR36505">
    <property type="entry name" value="BLR1072 PROTEIN"/>
    <property type="match status" value="1"/>
</dbReference>
<organism evidence="3">
    <name type="scientific">Microvirga ossetica</name>
    <dbReference type="NCBI Taxonomy" id="1882682"/>
    <lineage>
        <taxon>Bacteria</taxon>
        <taxon>Pseudomonadati</taxon>
        <taxon>Pseudomonadota</taxon>
        <taxon>Alphaproteobacteria</taxon>
        <taxon>Hyphomicrobiales</taxon>
        <taxon>Methylobacteriaceae</taxon>
        <taxon>Microvirga</taxon>
    </lineage>
</organism>
<dbReference type="InterPro" id="IPR011033">
    <property type="entry name" value="PRC_barrel-like_sf"/>
</dbReference>
<dbReference type="Gene3D" id="2.30.30.240">
    <property type="entry name" value="PRC-barrel domain"/>
    <property type="match status" value="1"/>
</dbReference>
<gene>
    <name evidence="3" type="ORF">BB934_29380</name>
</gene>
<dbReference type="AlphaFoldDB" id="A0A1B2EQZ6"/>